<dbReference type="RefSeq" id="WP_092217458.1">
    <property type="nucleotide sequence ID" value="NZ_CP030050.1"/>
</dbReference>
<name>A0AAE7NMP0_9BRAD</name>
<comment type="subunit">
    <text evidence="3">UreD, UreF and UreG form a complex that acts as a GTP-hydrolysis-dependent molecular chaperone, activating the urease apoprotein by helping to assemble the nickel containing metallocenter of UreC. The UreE protein probably delivers the nickel.</text>
</comment>
<keyword evidence="3" id="KW-0963">Cytoplasm</keyword>
<proteinExistence type="inferred from homology"/>
<reference evidence="4 5" key="1">
    <citation type="submission" date="2018-06" db="EMBL/GenBank/DDBJ databases">
        <title>Comparative genomics of Bradyrhizobium nodulating Arachidis hypogaea.</title>
        <authorList>
            <person name="Li Y."/>
        </authorList>
    </citation>
    <scope>NUCLEOTIDE SEQUENCE [LARGE SCALE GENOMIC DNA]</scope>
    <source>
        <strain evidence="4 5">CCBAU 051107</strain>
    </source>
</reference>
<dbReference type="PANTHER" id="PTHR33620:SF1">
    <property type="entry name" value="UREASE ACCESSORY PROTEIN F"/>
    <property type="match status" value="1"/>
</dbReference>
<dbReference type="Pfam" id="PF01730">
    <property type="entry name" value="UreF"/>
    <property type="match status" value="1"/>
</dbReference>
<sequence>MITANDNAGATRSSAWLSRLLQFGDSMFPVGAFSFSSGLESAVQEGVVTDVATLRAFALTALEQAARGDCVALIAAHRAALAGDIETLAHIDAQVYARKLSGEARVMSVRMGRKFTDMGVEVVGAPLLCTWRECIAKAVTPGCYPIALAINFAVQELPAYQAFVVHQYGVATTILGAALRLMKISHIETQRILYELTGQAEAMYAVAATARLSDMAGFAPLTEILAAVHTRAHVRLFMN</sequence>
<dbReference type="PANTHER" id="PTHR33620">
    <property type="entry name" value="UREASE ACCESSORY PROTEIN F"/>
    <property type="match status" value="1"/>
</dbReference>
<accession>A0AAE7NMP0</accession>
<evidence type="ECO:0000256" key="1">
    <source>
        <dbReference type="ARBA" id="ARBA00022988"/>
    </source>
</evidence>
<dbReference type="GO" id="GO:0005737">
    <property type="term" value="C:cytoplasm"/>
    <property type="evidence" value="ECO:0007669"/>
    <property type="project" value="UniProtKB-SubCell"/>
</dbReference>
<comment type="similarity">
    <text evidence="3">Belongs to the UreF family.</text>
</comment>
<dbReference type="GO" id="GO:0016151">
    <property type="term" value="F:nickel cation binding"/>
    <property type="evidence" value="ECO:0007669"/>
    <property type="project" value="UniProtKB-UniRule"/>
</dbReference>
<protein>
    <recommendedName>
        <fullName evidence="3">Urease accessory protein UreF</fullName>
    </recommendedName>
</protein>
<keyword evidence="1 3" id="KW-0996">Nickel insertion</keyword>
<comment type="subcellular location">
    <subcellularLocation>
        <location evidence="3">Cytoplasm</location>
    </subcellularLocation>
</comment>
<organism evidence="4 5">
    <name type="scientific">Bradyrhizobium arachidis</name>
    <dbReference type="NCBI Taxonomy" id="858423"/>
    <lineage>
        <taxon>Bacteria</taxon>
        <taxon>Pseudomonadati</taxon>
        <taxon>Pseudomonadota</taxon>
        <taxon>Alphaproteobacteria</taxon>
        <taxon>Hyphomicrobiales</taxon>
        <taxon>Nitrobacteraceae</taxon>
        <taxon>Bradyrhizobium</taxon>
    </lineage>
</organism>
<dbReference type="HAMAP" id="MF_01385">
    <property type="entry name" value="UreF"/>
    <property type="match status" value="1"/>
</dbReference>
<dbReference type="InterPro" id="IPR038277">
    <property type="entry name" value="UreF_sf"/>
</dbReference>
<dbReference type="AlphaFoldDB" id="A0AAE7NMP0"/>
<dbReference type="KEGG" id="barh:WN72_18480"/>
<evidence type="ECO:0000256" key="2">
    <source>
        <dbReference type="ARBA" id="ARBA00023186"/>
    </source>
</evidence>
<dbReference type="PIRSF" id="PIRSF009467">
    <property type="entry name" value="Ureas_acces_UreF"/>
    <property type="match status" value="1"/>
</dbReference>
<gene>
    <name evidence="3" type="primary">ureF</name>
    <name evidence="4" type="ORF">WN72_18480</name>
</gene>
<dbReference type="InterPro" id="IPR002639">
    <property type="entry name" value="UreF"/>
</dbReference>
<dbReference type="Proteomes" id="UP000594015">
    <property type="component" value="Chromosome"/>
</dbReference>
<comment type="function">
    <text evidence="3">Required for maturation of urease via the functional incorporation of the urease nickel metallocenter.</text>
</comment>
<evidence type="ECO:0000256" key="3">
    <source>
        <dbReference type="HAMAP-Rule" id="MF_01385"/>
    </source>
</evidence>
<evidence type="ECO:0000313" key="4">
    <source>
        <dbReference type="EMBL" id="QOZ68076.1"/>
    </source>
</evidence>
<dbReference type="Gene3D" id="1.10.4190.10">
    <property type="entry name" value="Urease accessory protein UreF"/>
    <property type="match status" value="1"/>
</dbReference>
<evidence type="ECO:0000313" key="5">
    <source>
        <dbReference type="Proteomes" id="UP000594015"/>
    </source>
</evidence>
<keyword evidence="2 3" id="KW-0143">Chaperone</keyword>
<dbReference type="EMBL" id="CP030050">
    <property type="protein sequence ID" value="QOZ68076.1"/>
    <property type="molecule type" value="Genomic_DNA"/>
</dbReference>